<gene>
    <name evidence="2" type="ORF">SAMN05421823_10288</name>
</gene>
<dbReference type="Gene3D" id="3.90.25.10">
    <property type="entry name" value="UDP-galactose 4-epimerase, domain 1"/>
    <property type="match status" value="1"/>
</dbReference>
<feature type="domain" description="NmrA-like" evidence="1">
    <location>
        <begin position="2"/>
        <end position="244"/>
    </location>
</feature>
<dbReference type="AlphaFoldDB" id="A0A1G8ZU22"/>
<dbReference type="EMBL" id="FNFO01000002">
    <property type="protein sequence ID" value="SDK18497.1"/>
    <property type="molecule type" value="Genomic_DNA"/>
</dbReference>
<dbReference type="RefSeq" id="WP_089679394.1">
    <property type="nucleotide sequence ID" value="NZ_FNFO01000002.1"/>
</dbReference>
<evidence type="ECO:0000313" key="3">
    <source>
        <dbReference type="Proteomes" id="UP000198510"/>
    </source>
</evidence>
<protein>
    <submittedName>
        <fullName evidence="2">NAD(P)H dehydrogenase (Quinone)</fullName>
    </submittedName>
</protein>
<sequence>MILITGATGHFGTDAIDFLLQTTDAAQLAALARHPEKAAPLRAKGIDVRQGDYNDYDSLVRAFQGVEKLLFVSSSDLVNRDAQHANVVKAAQAAGVKHVIYTSFQRKSDDPNSPLGSVAQQHLATEEHLKASGMTYTFLRNSLYMDVLPMFIGDNVLETGTIYLPAGEGKAAYASRRDMAEAAARVLTSEGHTNRSYEIANVTSYSFQDIATLLSDLTGQPIAYHAPSVEVFQKTLSEAGVPEQAIGFTVGFCQAIQQGEFDLPTSDLETLLGHAPTSARDFLKTVYQHA</sequence>
<organism evidence="2 3">
    <name type="scientific">Catalinimonas alkaloidigena</name>
    <dbReference type="NCBI Taxonomy" id="1075417"/>
    <lineage>
        <taxon>Bacteria</taxon>
        <taxon>Pseudomonadati</taxon>
        <taxon>Bacteroidota</taxon>
        <taxon>Cytophagia</taxon>
        <taxon>Cytophagales</taxon>
        <taxon>Catalimonadaceae</taxon>
        <taxon>Catalinimonas</taxon>
    </lineage>
</organism>
<keyword evidence="3" id="KW-1185">Reference proteome</keyword>
<dbReference type="InterPro" id="IPR008030">
    <property type="entry name" value="NmrA-like"/>
</dbReference>
<dbReference type="PANTHER" id="PTHR47129:SF1">
    <property type="entry name" value="NMRA-LIKE DOMAIN-CONTAINING PROTEIN"/>
    <property type="match status" value="1"/>
</dbReference>
<evidence type="ECO:0000313" key="2">
    <source>
        <dbReference type="EMBL" id="SDK18497.1"/>
    </source>
</evidence>
<dbReference type="InterPro" id="IPR036291">
    <property type="entry name" value="NAD(P)-bd_dom_sf"/>
</dbReference>
<dbReference type="OrthoDB" id="9780595at2"/>
<dbReference type="InterPro" id="IPR052718">
    <property type="entry name" value="NmrA-type_oxidoreductase"/>
</dbReference>
<dbReference type="STRING" id="1075417.SAMN05421823_10288"/>
<dbReference type="CDD" id="cd05269">
    <property type="entry name" value="TMR_SDR_a"/>
    <property type="match status" value="1"/>
</dbReference>
<dbReference type="Pfam" id="PF05368">
    <property type="entry name" value="NmrA"/>
    <property type="match status" value="1"/>
</dbReference>
<dbReference type="SUPFAM" id="SSF51735">
    <property type="entry name" value="NAD(P)-binding Rossmann-fold domains"/>
    <property type="match status" value="1"/>
</dbReference>
<proteinExistence type="predicted"/>
<dbReference type="Gene3D" id="3.40.50.720">
    <property type="entry name" value="NAD(P)-binding Rossmann-like Domain"/>
    <property type="match status" value="1"/>
</dbReference>
<dbReference type="PANTHER" id="PTHR47129">
    <property type="entry name" value="QUINONE OXIDOREDUCTASE 2"/>
    <property type="match status" value="1"/>
</dbReference>
<name>A0A1G8ZU22_9BACT</name>
<evidence type="ECO:0000259" key="1">
    <source>
        <dbReference type="Pfam" id="PF05368"/>
    </source>
</evidence>
<dbReference type="Proteomes" id="UP000198510">
    <property type="component" value="Unassembled WGS sequence"/>
</dbReference>
<reference evidence="2 3" key="1">
    <citation type="submission" date="2016-10" db="EMBL/GenBank/DDBJ databases">
        <authorList>
            <person name="de Groot N.N."/>
        </authorList>
    </citation>
    <scope>NUCLEOTIDE SEQUENCE [LARGE SCALE GENOMIC DNA]</scope>
    <source>
        <strain evidence="2 3">DSM 25186</strain>
    </source>
</reference>
<accession>A0A1G8ZU22</accession>